<gene>
    <name evidence="3" type="ORF">SAMN05661044_00023</name>
</gene>
<dbReference type="RefSeq" id="WP_093323376.1">
    <property type="nucleotide sequence ID" value="NZ_FOAF01000001.1"/>
</dbReference>
<keyword evidence="4" id="KW-1185">Reference proteome</keyword>
<dbReference type="PANTHER" id="PTHR22901">
    <property type="entry name" value="SIALATE O-ACETYLESTERASE"/>
    <property type="match status" value="1"/>
</dbReference>
<dbReference type="PANTHER" id="PTHR22901:SF0">
    <property type="entry name" value="SIALATE O-ACETYLESTERASE"/>
    <property type="match status" value="1"/>
</dbReference>
<dbReference type="EMBL" id="FOAF01000001">
    <property type="protein sequence ID" value="SEK34832.1"/>
    <property type="molecule type" value="Genomic_DNA"/>
</dbReference>
<dbReference type="GO" id="GO:0001681">
    <property type="term" value="F:sialate O-acetylesterase activity"/>
    <property type="evidence" value="ECO:0007669"/>
    <property type="project" value="InterPro"/>
</dbReference>
<reference evidence="4" key="1">
    <citation type="submission" date="2016-10" db="EMBL/GenBank/DDBJ databases">
        <authorList>
            <person name="Varghese N."/>
            <person name="Submissions S."/>
        </authorList>
    </citation>
    <scope>NUCLEOTIDE SEQUENCE [LARGE SCALE GENOMIC DNA]</scope>
    <source>
        <strain evidence="4">DSM 18733</strain>
    </source>
</reference>
<dbReference type="OrthoDB" id="9816001at2"/>
<dbReference type="SUPFAM" id="SSF52266">
    <property type="entry name" value="SGNH hydrolase"/>
    <property type="match status" value="1"/>
</dbReference>
<feature type="domain" description="Sialate O-acetylesterase" evidence="2">
    <location>
        <begin position="124"/>
        <end position="376"/>
    </location>
</feature>
<protein>
    <submittedName>
        <fullName evidence="3">Sialate O-acetylesterase</fullName>
    </submittedName>
</protein>
<dbReference type="InterPro" id="IPR005181">
    <property type="entry name" value="SASA"/>
</dbReference>
<dbReference type="Pfam" id="PF03629">
    <property type="entry name" value="SASA"/>
    <property type="match status" value="1"/>
</dbReference>
<accession>A0A1H7GDB1</accession>
<evidence type="ECO:0000259" key="2">
    <source>
        <dbReference type="Pfam" id="PF03629"/>
    </source>
</evidence>
<dbReference type="InterPro" id="IPR039329">
    <property type="entry name" value="SIAE"/>
</dbReference>
<dbReference type="Proteomes" id="UP000199421">
    <property type="component" value="Unassembled WGS sequence"/>
</dbReference>
<proteinExistence type="predicted"/>
<evidence type="ECO:0000313" key="3">
    <source>
        <dbReference type="EMBL" id="SEK34832.1"/>
    </source>
</evidence>
<dbReference type="AlphaFoldDB" id="A0A1H7GDB1"/>
<dbReference type="Gene3D" id="3.40.50.1110">
    <property type="entry name" value="SGNH hydrolase"/>
    <property type="match status" value="1"/>
</dbReference>
<dbReference type="InterPro" id="IPR036514">
    <property type="entry name" value="SGNH_hydro_sf"/>
</dbReference>
<organism evidence="3 4">
    <name type="scientific">Olivibacter domesticus</name>
    <name type="common">Pseudosphingobacterium domesticum</name>
    <dbReference type="NCBI Taxonomy" id="407022"/>
    <lineage>
        <taxon>Bacteria</taxon>
        <taxon>Pseudomonadati</taxon>
        <taxon>Bacteroidota</taxon>
        <taxon>Sphingobacteriia</taxon>
        <taxon>Sphingobacteriales</taxon>
        <taxon>Sphingobacteriaceae</taxon>
        <taxon>Olivibacter</taxon>
    </lineage>
</organism>
<evidence type="ECO:0000256" key="1">
    <source>
        <dbReference type="ARBA" id="ARBA00022801"/>
    </source>
</evidence>
<name>A0A1H7GDB1_OLID1</name>
<evidence type="ECO:0000313" key="4">
    <source>
        <dbReference type="Proteomes" id="UP000199421"/>
    </source>
</evidence>
<dbReference type="GO" id="GO:0005975">
    <property type="term" value="P:carbohydrate metabolic process"/>
    <property type="evidence" value="ECO:0007669"/>
    <property type="project" value="TreeGrafter"/>
</dbReference>
<dbReference type="STRING" id="407022.SAMN05661044_00023"/>
<keyword evidence="1" id="KW-0378">Hydrolase</keyword>
<sequence length="487" mass="54597">MNSIISLLLKKHIVFPDQFNYLKKQWLFTAFLVFAFGSSFAQTTVNSLFSDHMVLQQNTKIPVWGTSSSSNSVKVKFNGQEMTAKVTNGKWMATLQPMPVAKNGLTMEILADDTIRIHDILIGEVWLCSGQSNMERQLGPRPPQRPIENWENERDKANYPLIREFYVPRLYAKSPQKDAFGKWRVCSPTTVVDFSGVGYFFAEKLYKQLNVPIGILFSAFGGTPAEDWTSRAALENNPELNKIVKNYVETMKADYKPRGQCLSGLYNGMIYPLLPFAIKGVAWYQGESNNSRAAQYQSVLSNMIKNWRQDFKQGDFPFLIVQIAPNKNMKPELREAQRLVVEEVPNTALIVTTDCGDADDIHPTNKRPVGERLALAANALGYHGKNEYRGPVCKSHEVKGNKLYLYFEHIGAGLVAGRNKGQLQGFEIAGADGNYRLAEAVVQGSAIVLSSPHVQEPKSARYGWDNVPDVNLYNSEGLPASPFIIRN</sequence>